<dbReference type="Pfam" id="PF00589">
    <property type="entry name" value="Phage_integrase"/>
    <property type="match status" value="1"/>
</dbReference>
<dbReference type="GO" id="GO:0003677">
    <property type="term" value="F:DNA binding"/>
    <property type="evidence" value="ECO:0007669"/>
    <property type="project" value="UniProtKB-UniRule"/>
</dbReference>
<keyword evidence="2" id="KW-0229">DNA integration</keyword>
<evidence type="ECO:0000259" key="7">
    <source>
        <dbReference type="PROSITE" id="PS51900"/>
    </source>
</evidence>
<accession>A0A6S6RXD1</accession>
<dbReference type="Gene3D" id="1.10.150.130">
    <property type="match status" value="1"/>
</dbReference>
<feature type="domain" description="Tyr recombinase" evidence="6">
    <location>
        <begin position="178"/>
        <end position="361"/>
    </location>
</feature>
<keyword evidence="3 5" id="KW-0238">DNA-binding</keyword>
<reference evidence="8" key="1">
    <citation type="submission" date="2020-01" db="EMBL/GenBank/DDBJ databases">
        <authorList>
            <person name="Meier V. D."/>
            <person name="Meier V D."/>
        </authorList>
    </citation>
    <scope>NUCLEOTIDE SEQUENCE</scope>
    <source>
        <strain evidence="8">HLG_WM_MAG_12</strain>
    </source>
</reference>
<proteinExistence type="inferred from homology"/>
<evidence type="ECO:0000256" key="1">
    <source>
        <dbReference type="ARBA" id="ARBA00008857"/>
    </source>
</evidence>
<evidence type="ECO:0000256" key="3">
    <source>
        <dbReference type="ARBA" id="ARBA00023125"/>
    </source>
</evidence>
<dbReference type="CDD" id="cd00397">
    <property type="entry name" value="DNA_BRE_C"/>
    <property type="match status" value="1"/>
</dbReference>
<dbReference type="InterPro" id="IPR011010">
    <property type="entry name" value="DNA_brk_join_enz"/>
</dbReference>
<dbReference type="PANTHER" id="PTHR30629">
    <property type="entry name" value="PROPHAGE INTEGRASE"/>
    <property type="match status" value="1"/>
</dbReference>
<dbReference type="AlphaFoldDB" id="A0A6S6RXD1"/>
<evidence type="ECO:0000256" key="5">
    <source>
        <dbReference type="PROSITE-ProRule" id="PRU01248"/>
    </source>
</evidence>
<dbReference type="PROSITE" id="PS51900">
    <property type="entry name" value="CB"/>
    <property type="match status" value="1"/>
</dbReference>
<dbReference type="GO" id="GO:0015074">
    <property type="term" value="P:DNA integration"/>
    <property type="evidence" value="ECO:0007669"/>
    <property type="project" value="UniProtKB-KW"/>
</dbReference>
<evidence type="ECO:0000259" key="6">
    <source>
        <dbReference type="PROSITE" id="PS51898"/>
    </source>
</evidence>
<dbReference type="EMBL" id="CACVAW010000001">
    <property type="protein sequence ID" value="CAA6799970.1"/>
    <property type="molecule type" value="Genomic_DNA"/>
</dbReference>
<feature type="domain" description="Core-binding (CB)" evidence="7">
    <location>
        <begin position="76"/>
        <end position="159"/>
    </location>
</feature>
<dbReference type="InterPro" id="IPR013762">
    <property type="entry name" value="Integrase-like_cat_sf"/>
</dbReference>
<dbReference type="InterPro" id="IPR044068">
    <property type="entry name" value="CB"/>
</dbReference>
<evidence type="ECO:0000256" key="2">
    <source>
        <dbReference type="ARBA" id="ARBA00022908"/>
    </source>
</evidence>
<protein>
    <submittedName>
        <fullName evidence="8">Phage integrase</fullName>
    </submittedName>
</protein>
<dbReference type="PANTHER" id="PTHR30629:SF2">
    <property type="entry name" value="PROPHAGE INTEGRASE INTS-RELATED"/>
    <property type="match status" value="1"/>
</dbReference>
<comment type="similarity">
    <text evidence="1">Belongs to the 'phage' integrase family.</text>
</comment>
<dbReference type="SUPFAM" id="SSF56349">
    <property type="entry name" value="DNA breaking-rejoining enzymes"/>
    <property type="match status" value="1"/>
</dbReference>
<dbReference type="GO" id="GO:0006310">
    <property type="term" value="P:DNA recombination"/>
    <property type="evidence" value="ECO:0007669"/>
    <property type="project" value="UniProtKB-KW"/>
</dbReference>
<dbReference type="PROSITE" id="PS51898">
    <property type="entry name" value="TYR_RECOMBINASE"/>
    <property type="match status" value="1"/>
</dbReference>
<dbReference type="Gene3D" id="1.10.443.10">
    <property type="entry name" value="Intergrase catalytic core"/>
    <property type="match status" value="1"/>
</dbReference>
<evidence type="ECO:0000313" key="8">
    <source>
        <dbReference type="EMBL" id="CAA6799970.1"/>
    </source>
</evidence>
<organism evidence="8">
    <name type="scientific">uncultured Campylobacterales bacterium</name>
    <dbReference type="NCBI Taxonomy" id="352960"/>
    <lineage>
        <taxon>Bacteria</taxon>
        <taxon>Pseudomonadati</taxon>
        <taxon>Campylobacterota</taxon>
        <taxon>Epsilonproteobacteria</taxon>
        <taxon>Campylobacterales</taxon>
        <taxon>environmental samples</taxon>
    </lineage>
</organism>
<sequence length="361" mass="42273">MALNIIDYENVKGVSNLKIHKTNHTKFIFDFRFENKRYRKSYKVKATNWTKRDCIREATKKLQAYKNDIEVGQVSTSFTTLDKMFSLYVGTLDPRKEWTNKKQSIYKLYIKDVIGNKQIDKIREMDIERALVAMKRQGLKPRTQKSVLEVLKPLFSFAIKNKYLKENPSEGIVVNIPSQKRLVTDATELFTKVYKGIISYYKNDPFYRALFLFACLDARRKSEILNLKWENIDFSNNYYWIEDTKNDDKQKYNLQEDIKEALLQIEDEHIGLVFKSPITSKALTTTDRQMRQLKKYIGIDNLSMHYMRNIFVSMGAENKIEAITLSGALGHKDANTINKYLSTNHYNASLLTSKTIQKVLN</sequence>
<dbReference type="InterPro" id="IPR002104">
    <property type="entry name" value="Integrase_catalytic"/>
</dbReference>
<dbReference type="InterPro" id="IPR050808">
    <property type="entry name" value="Phage_Integrase"/>
</dbReference>
<evidence type="ECO:0000256" key="4">
    <source>
        <dbReference type="ARBA" id="ARBA00023172"/>
    </source>
</evidence>
<name>A0A6S6RXD1_9BACT</name>
<gene>
    <name evidence="8" type="ORF">HELGO_WM28113</name>
</gene>
<keyword evidence="4" id="KW-0233">DNA recombination</keyword>
<dbReference type="InterPro" id="IPR010998">
    <property type="entry name" value="Integrase_recombinase_N"/>
</dbReference>